<evidence type="ECO:0000256" key="4">
    <source>
        <dbReference type="ARBA" id="ARBA00022473"/>
    </source>
</evidence>
<reference evidence="14" key="1">
    <citation type="submission" date="2023-07" db="EMBL/GenBank/DDBJ databases">
        <title>Chromosome-level genome assembly of Artemia franciscana.</title>
        <authorList>
            <person name="Jo E."/>
        </authorList>
    </citation>
    <scope>NUCLEOTIDE SEQUENCE</scope>
    <source>
        <tissue evidence="14">Whole body</tissue>
    </source>
</reference>
<evidence type="ECO:0000256" key="9">
    <source>
        <dbReference type="ARBA" id="ARBA00023180"/>
    </source>
</evidence>
<feature type="disulfide bond" evidence="10">
    <location>
        <begin position="270"/>
        <end position="280"/>
    </location>
</feature>
<comment type="caution">
    <text evidence="14">The sequence shown here is derived from an EMBL/GenBank/DDBJ whole genome shotgun (WGS) entry which is preliminary data.</text>
</comment>
<dbReference type="InterPro" id="IPR050969">
    <property type="entry name" value="Dev_Signal_Modulators"/>
</dbReference>
<evidence type="ECO:0000256" key="11">
    <source>
        <dbReference type="SAM" id="MobiDB-lite"/>
    </source>
</evidence>
<accession>A0AA88I139</accession>
<feature type="domain" description="EGF-like" evidence="12">
    <location>
        <begin position="362"/>
        <end position="394"/>
    </location>
</feature>
<feature type="region of interest" description="Disordered" evidence="11">
    <location>
        <begin position="75"/>
        <end position="103"/>
    </location>
</feature>
<protein>
    <recommendedName>
        <fullName evidence="3">Wnt inhibitory factor 1</fullName>
    </recommendedName>
</protein>
<dbReference type="PROSITE" id="PS50814">
    <property type="entry name" value="WIF"/>
    <property type="match status" value="1"/>
</dbReference>
<dbReference type="CDD" id="cd00054">
    <property type="entry name" value="EGF_CA"/>
    <property type="match status" value="1"/>
</dbReference>
<evidence type="ECO:0000256" key="6">
    <source>
        <dbReference type="ARBA" id="ARBA00022687"/>
    </source>
</evidence>
<dbReference type="InterPro" id="IPR013111">
    <property type="entry name" value="EGF_extracell"/>
</dbReference>
<dbReference type="PROSITE" id="PS00022">
    <property type="entry name" value="EGF_1"/>
    <property type="match status" value="2"/>
</dbReference>
<keyword evidence="10" id="KW-0245">EGF-like domain</keyword>
<evidence type="ECO:0000256" key="7">
    <source>
        <dbReference type="ARBA" id="ARBA00022729"/>
    </source>
</evidence>
<evidence type="ECO:0000256" key="1">
    <source>
        <dbReference type="ARBA" id="ARBA00003309"/>
    </source>
</evidence>
<evidence type="ECO:0000259" key="12">
    <source>
        <dbReference type="PROSITE" id="PS50026"/>
    </source>
</evidence>
<dbReference type="PROSITE" id="PS01186">
    <property type="entry name" value="EGF_2"/>
    <property type="match status" value="2"/>
</dbReference>
<dbReference type="Gene3D" id="2.60.40.2170">
    <property type="entry name" value="Wnt, WIF domain"/>
    <property type="match status" value="1"/>
</dbReference>
<dbReference type="Proteomes" id="UP001187531">
    <property type="component" value="Unassembled WGS sequence"/>
</dbReference>
<feature type="domain" description="EGF-like" evidence="12">
    <location>
        <begin position="266"/>
        <end position="295"/>
    </location>
</feature>
<dbReference type="InterPro" id="IPR013309">
    <property type="entry name" value="Wnt-inh"/>
</dbReference>
<dbReference type="EMBL" id="JAVRJZ010000006">
    <property type="protein sequence ID" value="KAK2721028.1"/>
    <property type="molecule type" value="Genomic_DNA"/>
</dbReference>
<dbReference type="PANTHER" id="PTHR14949:SF32">
    <property type="entry name" value="WNT INHIBITORY FACTOR 1"/>
    <property type="match status" value="1"/>
</dbReference>
<comment type="subcellular location">
    <subcellularLocation>
        <location evidence="2">Secreted</location>
    </subcellularLocation>
</comment>
<evidence type="ECO:0000313" key="15">
    <source>
        <dbReference type="Proteomes" id="UP001187531"/>
    </source>
</evidence>
<dbReference type="PROSITE" id="PS50026">
    <property type="entry name" value="EGF_3"/>
    <property type="match status" value="4"/>
</dbReference>
<evidence type="ECO:0000256" key="2">
    <source>
        <dbReference type="ARBA" id="ARBA00004613"/>
    </source>
</evidence>
<keyword evidence="6" id="KW-0879">Wnt signaling pathway</keyword>
<dbReference type="GO" id="GO:0009986">
    <property type="term" value="C:cell surface"/>
    <property type="evidence" value="ECO:0007669"/>
    <property type="project" value="TreeGrafter"/>
</dbReference>
<feature type="domain" description="EGF-like" evidence="12">
    <location>
        <begin position="298"/>
        <end position="330"/>
    </location>
</feature>
<evidence type="ECO:0000256" key="5">
    <source>
        <dbReference type="ARBA" id="ARBA00022525"/>
    </source>
</evidence>
<dbReference type="SMART" id="SM00181">
    <property type="entry name" value="EGF"/>
    <property type="match status" value="5"/>
</dbReference>
<dbReference type="GO" id="GO:0005576">
    <property type="term" value="C:extracellular region"/>
    <property type="evidence" value="ECO:0007669"/>
    <property type="project" value="UniProtKB-SubCell"/>
</dbReference>
<feature type="region of interest" description="Disordered" evidence="11">
    <location>
        <begin position="245"/>
        <end position="266"/>
    </location>
</feature>
<feature type="disulfide bond" evidence="10">
    <location>
        <begin position="366"/>
        <end position="376"/>
    </location>
</feature>
<name>A0AA88I139_ARTSF</name>
<dbReference type="Pfam" id="PF02019">
    <property type="entry name" value="WIF"/>
    <property type="match status" value="1"/>
</dbReference>
<feature type="disulfide bond" evidence="10">
    <location>
        <begin position="302"/>
        <end position="312"/>
    </location>
</feature>
<evidence type="ECO:0000256" key="8">
    <source>
        <dbReference type="ARBA" id="ARBA00023157"/>
    </source>
</evidence>
<dbReference type="SMART" id="SM00469">
    <property type="entry name" value="WIF"/>
    <property type="match status" value="1"/>
</dbReference>
<evidence type="ECO:0000256" key="3">
    <source>
        <dbReference type="ARBA" id="ARBA00013854"/>
    </source>
</evidence>
<comment type="caution">
    <text evidence="10">Lacks conserved residue(s) required for the propagation of feature annotation.</text>
</comment>
<dbReference type="GO" id="GO:0005102">
    <property type="term" value="F:signaling receptor binding"/>
    <property type="evidence" value="ECO:0007669"/>
    <property type="project" value="TreeGrafter"/>
</dbReference>
<feature type="disulfide bond" evidence="10">
    <location>
        <begin position="320"/>
        <end position="329"/>
    </location>
</feature>
<keyword evidence="5" id="KW-0964">Secreted</keyword>
<dbReference type="InterPro" id="IPR003306">
    <property type="entry name" value="WIF"/>
</dbReference>
<feature type="domain" description="WIF" evidence="13">
    <location>
        <begin position="108"/>
        <end position="245"/>
    </location>
</feature>
<organism evidence="14 15">
    <name type="scientific">Artemia franciscana</name>
    <name type="common">Brine shrimp</name>
    <name type="synonym">Artemia sanfranciscana</name>
    <dbReference type="NCBI Taxonomy" id="6661"/>
    <lineage>
        <taxon>Eukaryota</taxon>
        <taxon>Metazoa</taxon>
        <taxon>Ecdysozoa</taxon>
        <taxon>Arthropoda</taxon>
        <taxon>Crustacea</taxon>
        <taxon>Branchiopoda</taxon>
        <taxon>Anostraca</taxon>
        <taxon>Artemiidae</taxon>
        <taxon>Artemia</taxon>
    </lineage>
</organism>
<sequence>MLSSSCHISSYKTYICLVVISFCVQVSVGTWPGGQGIAPRRSNTILESRRKYMPTNQVIESNIAHRRSERVRPINRSNKNMIKKRKHTPKPAAKSKNKPKKPIDDLSLWIDRQQVRMFSGMSMEIYAIVNGRVLPYILDPNFEKYLPVIPPDVNYVNFTWKSGVKKYLYNFDSLQSFNEEILKPPVVSISRVGRVPKKAKTFSVFLPCSGNASGVAPFTIGLSLETRRKKPLAGTPLRLRLRKECTPRGESSNSTPAAPPRSRHGPDPECDRKCANGGWCNQDKICQCPEGYMGQYCRTALCYPQCMNGGICISPGVCSCPPGYQGRHCEGGLCKEKCLNGGKCIQKDTCHCSKGFYGPRCEHSRCSIPCLNGGKCKGVNKCRCPGGFRGDQCDLPPLGSTLEGASYTCSKPCTNGQCIPGDRCICDDGWFGRYCGRKLSEGKFSYRSLRVRRGRNKFIPTIYSLEEDEEPLDTEEEEAGFGNRKRRIWV</sequence>
<evidence type="ECO:0000256" key="10">
    <source>
        <dbReference type="PROSITE-ProRule" id="PRU00076"/>
    </source>
</evidence>
<dbReference type="PRINTS" id="PR01901">
    <property type="entry name" value="WIFPROTEIN"/>
</dbReference>
<comment type="function">
    <text evidence="1">Binds to WNT proteins and inhibits their activities. May be involved in mesoderm segmentation.</text>
</comment>
<proteinExistence type="predicted"/>
<keyword evidence="4" id="KW-0217">Developmental protein</keyword>
<feature type="domain" description="EGF-like" evidence="12">
    <location>
        <begin position="405"/>
        <end position="436"/>
    </location>
</feature>
<feature type="compositionally biased region" description="Basic residues" evidence="11">
    <location>
        <begin position="81"/>
        <end position="100"/>
    </location>
</feature>
<keyword evidence="15" id="KW-1185">Reference proteome</keyword>
<dbReference type="AlphaFoldDB" id="A0AA88I139"/>
<feature type="disulfide bond" evidence="10">
    <location>
        <begin position="426"/>
        <end position="435"/>
    </location>
</feature>
<dbReference type="Gene3D" id="2.10.25.10">
    <property type="entry name" value="Laminin"/>
    <property type="match status" value="5"/>
</dbReference>
<feature type="disulfide bond" evidence="10">
    <location>
        <begin position="384"/>
        <end position="393"/>
    </location>
</feature>
<keyword evidence="8 10" id="KW-1015">Disulfide bond</keyword>
<gene>
    <name evidence="14" type="ORF">QYM36_003346</name>
</gene>
<keyword evidence="7" id="KW-0732">Signal</keyword>
<dbReference type="InterPro" id="IPR000742">
    <property type="entry name" value="EGF"/>
</dbReference>
<dbReference type="FunFam" id="2.10.25.10:FF:000020">
    <property type="entry name" value="Latent-transforming growth factor beta-binding protein 1"/>
    <property type="match status" value="1"/>
</dbReference>
<dbReference type="GO" id="GO:0016055">
    <property type="term" value="P:Wnt signaling pathway"/>
    <property type="evidence" value="ECO:0007669"/>
    <property type="project" value="UniProtKB-KW"/>
</dbReference>
<dbReference type="PANTHER" id="PTHR14949">
    <property type="entry name" value="EGF-LIKE-DOMAIN, MULTIPLE 7, 8"/>
    <property type="match status" value="1"/>
</dbReference>
<evidence type="ECO:0000259" key="13">
    <source>
        <dbReference type="PROSITE" id="PS50814"/>
    </source>
</evidence>
<dbReference type="InterPro" id="IPR038677">
    <property type="entry name" value="WIF_sf"/>
</dbReference>
<dbReference type="Pfam" id="PF07974">
    <property type="entry name" value="EGF_2"/>
    <property type="match status" value="1"/>
</dbReference>
<evidence type="ECO:0000313" key="14">
    <source>
        <dbReference type="EMBL" id="KAK2721028.1"/>
    </source>
</evidence>
<keyword evidence="9" id="KW-0325">Glycoprotein</keyword>